<comment type="caution">
    <text evidence="3">The sequence shown here is derived from an EMBL/GenBank/DDBJ whole genome shotgun (WGS) entry which is preliminary data.</text>
</comment>
<dbReference type="PROSITE" id="PS50042">
    <property type="entry name" value="CNMP_BINDING_3"/>
    <property type="match status" value="3"/>
</dbReference>
<dbReference type="InterPro" id="IPR014710">
    <property type="entry name" value="RmlC-like_jellyroll"/>
</dbReference>
<feature type="region of interest" description="Disordered" evidence="1">
    <location>
        <begin position="569"/>
        <end position="591"/>
    </location>
</feature>
<feature type="compositionally biased region" description="Low complexity" evidence="1">
    <location>
        <begin position="918"/>
        <end position="934"/>
    </location>
</feature>
<feature type="region of interest" description="Disordered" evidence="1">
    <location>
        <begin position="914"/>
        <end position="946"/>
    </location>
</feature>
<feature type="compositionally biased region" description="Gly residues" evidence="1">
    <location>
        <begin position="797"/>
        <end position="817"/>
    </location>
</feature>
<feature type="region of interest" description="Disordered" evidence="1">
    <location>
        <begin position="99"/>
        <end position="256"/>
    </location>
</feature>
<feature type="compositionally biased region" description="Gly residues" evidence="1">
    <location>
        <begin position="1015"/>
        <end position="1029"/>
    </location>
</feature>
<dbReference type="Proteomes" id="UP000075714">
    <property type="component" value="Unassembled WGS sequence"/>
</dbReference>
<dbReference type="EMBL" id="LSYV01000062">
    <property type="protein sequence ID" value="KXZ44827.1"/>
    <property type="molecule type" value="Genomic_DNA"/>
</dbReference>
<protein>
    <recommendedName>
        <fullName evidence="2">Cyclic nucleotide-binding domain-containing protein</fullName>
    </recommendedName>
</protein>
<feature type="compositionally biased region" description="Basic residues" evidence="1">
    <location>
        <begin position="291"/>
        <end position="321"/>
    </location>
</feature>
<feature type="domain" description="Cyclic nucleotide-binding" evidence="2">
    <location>
        <begin position="1067"/>
        <end position="1111"/>
    </location>
</feature>
<feature type="region of interest" description="Disordered" evidence="1">
    <location>
        <begin position="278"/>
        <end position="340"/>
    </location>
</feature>
<feature type="compositionally biased region" description="Polar residues" evidence="1">
    <location>
        <begin position="130"/>
        <end position="139"/>
    </location>
</feature>
<dbReference type="SUPFAM" id="SSF51206">
    <property type="entry name" value="cAMP-binding domain-like"/>
    <property type="match status" value="2"/>
</dbReference>
<keyword evidence="4" id="KW-1185">Reference proteome</keyword>
<dbReference type="STRING" id="33097.A0A150G4P5"/>
<feature type="region of interest" description="Disordered" evidence="1">
    <location>
        <begin position="1007"/>
        <end position="1037"/>
    </location>
</feature>
<dbReference type="AlphaFoldDB" id="A0A150G4P5"/>
<dbReference type="CDD" id="cd00038">
    <property type="entry name" value="CAP_ED"/>
    <property type="match status" value="1"/>
</dbReference>
<accession>A0A150G4P5</accession>
<organism evidence="3 4">
    <name type="scientific">Gonium pectorale</name>
    <name type="common">Green alga</name>
    <dbReference type="NCBI Taxonomy" id="33097"/>
    <lineage>
        <taxon>Eukaryota</taxon>
        <taxon>Viridiplantae</taxon>
        <taxon>Chlorophyta</taxon>
        <taxon>core chlorophytes</taxon>
        <taxon>Chlorophyceae</taxon>
        <taxon>CS clade</taxon>
        <taxon>Chlamydomonadales</taxon>
        <taxon>Volvocaceae</taxon>
        <taxon>Gonium</taxon>
    </lineage>
</organism>
<evidence type="ECO:0000313" key="4">
    <source>
        <dbReference type="Proteomes" id="UP000075714"/>
    </source>
</evidence>
<dbReference type="OrthoDB" id="552975at2759"/>
<evidence type="ECO:0000259" key="2">
    <source>
        <dbReference type="PROSITE" id="PS50042"/>
    </source>
</evidence>
<evidence type="ECO:0000313" key="3">
    <source>
        <dbReference type="EMBL" id="KXZ44827.1"/>
    </source>
</evidence>
<name>A0A150G4P5_GONPE</name>
<feature type="compositionally biased region" description="Low complexity" evidence="1">
    <location>
        <begin position="211"/>
        <end position="224"/>
    </location>
</feature>
<sequence length="1178" mass="117688">MKANKTTAAFARAGDQRNAARRSYLSLAPEARTESYLEVIDEVLVLCPALGRLTRNARLGVARRAHVVEFQPGDALCSRGDTQDCLLVIMSGEVEVTEGRADTLKAAPPPSRHRRSSAGSGGRAAGSGSQIQFSAQQPTGPGAQMPPSRSPPGTGGGGSSGVWGAHRGSAGGQPLRPSSPPMSPTAGSGGGGAPLPTWYVTDAYGASPRLPSHSQGPSPQAQSPSHHHHSHHHTHPQSAHQAQHHQQHLHAQLRQQQHYYDAAAAALQLDVRHAPHPALMQGHGQAPPRPHSQRSSHSPHRQSHHHSPTHRHRHPHHHRGTNGRPLSPTRLAPGTLPASGRGHYQYSASAAYATAHGGASAGGGYQGDAWAWANGGCSGGGAAAPAAYGAASDGDADGDGGLSCASTGDDALAVLHRGDSVGGVDLSWLARLPRSQAAAGVDRLAAGLSHLTSRAVLATRAEMADSSAAGGGPHAASAASFAAVGGGDLSASGATPAGAGAASGPAASGGDRAPPVKAFNFARAQAALGARPAGTPTPPYMKLSVRMTSDDDEDGCGDPATATGAAAAEVVRRGSGDSSESSGSQRGGGDGVAAALRPLAAAVATTAATAESGGLPSQESPAGGQLAGAVPRSPGPVFIPSAAPDSLEGLRWRCTAVAVSRVECLAVDMQQLQSVLCSEPWDVEELVSDLEELPVFAPLGPAELRQLARMLRLQTHPGGTVVYKQGTVGNDLFIIRSGYVRLLQRVALEERDAAALRSMAGQLATAKQHTQAAAAMGAGGGGGGGAGGGGGVAGSGASGGGGGGGAAGGAGAGGGGSRSSTPRTGAVGPPPAVLGLDGSAPPPARLSGNLKFPHRSSTTSGSGTAASAGTAVGSSGGGGGASLAPLRPQRNNSRRRSSCGLAADEVLERLGVTPRTLGSHGSHGSHAGSHIGSGRRNSATGLGMAGQVQPGQLAGQAQGPQARRSVPGFSDMDLVVEPPPAAMMSAAAGMSPAAALAAALSMGQDAAHGDHHEYGGSGGGSDGGNGGGLPPVSVPRLPLNRLPAAAAPTTAPAAPAAPAPELVFLELGTLGAGQCFGEVRSDGVCLRSSSAVTDTRTELLAISRAELQHRLDGRVLEYLWSQVPTEGAPPSLDPSLEPGSAAAQLQRSMAWSLYKQKLVADVLARRGERRRAAALMCR</sequence>
<proteinExistence type="predicted"/>
<feature type="compositionally biased region" description="Basic residues" evidence="1">
    <location>
        <begin position="225"/>
        <end position="235"/>
    </location>
</feature>
<feature type="compositionally biased region" description="Low complexity" evidence="1">
    <location>
        <begin position="856"/>
        <end position="873"/>
    </location>
</feature>
<reference evidence="4" key="1">
    <citation type="journal article" date="2016" name="Nat. Commun.">
        <title>The Gonium pectorale genome demonstrates co-option of cell cycle regulation during the evolution of multicellularity.</title>
        <authorList>
            <person name="Hanschen E.R."/>
            <person name="Marriage T.N."/>
            <person name="Ferris P.J."/>
            <person name="Hamaji T."/>
            <person name="Toyoda A."/>
            <person name="Fujiyama A."/>
            <person name="Neme R."/>
            <person name="Noguchi H."/>
            <person name="Minakuchi Y."/>
            <person name="Suzuki M."/>
            <person name="Kawai-Toyooka H."/>
            <person name="Smith D.R."/>
            <person name="Sparks H."/>
            <person name="Anderson J."/>
            <person name="Bakaric R."/>
            <person name="Luria V."/>
            <person name="Karger A."/>
            <person name="Kirschner M.W."/>
            <person name="Durand P.M."/>
            <person name="Michod R.E."/>
            <person name="Nozaki H."/>
            <person name="Olson B.J."/>
        </authorList>
    </citation>
    <scope>NUCLEOTIDE SEQUENCE [LARGE SCALE GENOMIC DNA]</scope>
    <source>
        <strain evidence="4">NIES-2863</strain>
    </source>
</reference>
<feature type="region of interest" description="Disordered" evidence="1">
    <location>
        <begin position="610"/>
        <end position="629"/>
    </location>
</feature>
<feature type="domain" description="Cyclic nucleotide-binding" evidence="2">
    <location>
        <begin position="49"/>
        <end position="97"/>
    </location>
</feature>
<gene>
    <name evidence="3" type="ORF">GPECTOR_61g780</name>
</gene>
<evidence type="ECO:0000256" key="1">
    <source>
        <dbReference type="SAM" id="MobiDB-lite"/>
    </source>
</evidence>
<dbReference type="PANTHER" id="PTHR23011">
    <property type="entry name" value="CYCLIC NUCLEOTIDE-BINDING DOMAIN CONTAINING PROTEIN"/>
    <property type="match status" value="1"/>
</dbReference>
<feature type="region of interest" description="Disordered" evidence="1">
    <location>
        <begin position="797"/>
        <end position="898"/>
    </location>
</feature>
<dbReference type="PANTHER" id="PTHR23011:SF28">
    <property type="entry name" value="CYCLIC NUCLEOTIDE-BINDING DOMAIN CONTAINING PROTEIN"/>
    <property type="match status" value="1"/>
</dbReference>
<dbReference type="InterPro" id="IPR000595">
    <property type="entry name" value="cNMP-bd_dom"/>
</dbReference>
<dbReference type="InterPro" id="IPR018490">
    <property type="entry name" value="cNMP-bd_dom_sf"/>
</dbReference>
<feature type="domain" description="Cyclic nucleotide-binding" evidence="2">
    <location>
        <begin position="695"/>
        <end position="745"/>
    </location>
</feature>
<dbReference type="Gene3D" id="2.60.120.10">
    <property type="entry name" value="Jelly Rolls"/>
    <property type="match status" value="3"/>
</dbReference>